<proteinExistence type="predicted"/>
<name>A0A5J4X221_9EUKA</name>
<evidence type="ECO:0000313" key="2">
    <source>
        <dbReference type="Proteomes" id="UP000324800"/>
    </source>
</evidence>
<comment type="caution">
    <text evidence="1">The sequence shown here is derived from an EMBL/GenBank/DDBJ whole genome shotgun (WGS) entry which is preliminary data.</text>
</comment>
<protein>
    <submittedName>
        <fullName evidence="1">Uncharacterized protein</fullName>
    </submittedName>
</protein>
<evidence type="ECO:0000313" key="1">
    <source>
        <dbReference type="EMBL" id="KAA6401318.1"/>
    </source>
</evidence>
<dbReference type="AlphaFoldDB" id="A0A5J4X221"/>
<accession>A0A5J4X221</accession>
<gene>
    <name evidence="1" type="ORF">EZS28_003162</name>
</gene>
<dbReference type="EMBL" id="SNRW01000410">
    <property type="protein sequence ID" value="KAA6401318.1"/>
    <property type="molecule type" value="Genomic_DNA"/>
</dbReference>
<dbReference type="Proteomes" id="UP000324800">
    <property type="component" value="Unassembled WGS sequence"/>
</dbReference>
<sequence length="140" mass="16351">MSIVDIEKASRIRGDCLLSLQWLQFFGDLEQNQYLILKTEYISALIDSFSVSGLEEDSRVIKISQSNYRYILFMLREGSPQYPPQTFLYCHACEIVEEEGGAEEYQAHQFRSNEMGYDEQEIRKDLIQSENQLFQAKQTS</sequence>
<reference evidence="1 2" key="1">
    <citation type="submission" date="2019-03" db="EMBL/GenBank/DDBJ databases">
        <title>Single cell metagenomics reveals metabolic interactions within the superorganism composed of flagellate Streblomastix strix and complex community of Bacteroidetes bacteria on its surface.</title>
        <authorList>
            <person name="Treitli S.C."/>
            <person name="Kolisko M."/>
            <person name="Husnik F."/>
            <person name="Keeling P."/>
            <person name="Hampl V."/>
        </authorList>
    </citation>
    <scope>NUCLEOTIDE SEQUENCE [LARGE SCALE GENOMIC DNA]</scope>
    <source>
        <strain evidence="1">ST1C</strain>
    </source>
</reference>
<organism evidence="1 2">
    <name type="scientific">Streblomastix strix</name>
    <dbReference type="NCBI Taxonomy" id="222440"/>
    <lineage>
        <taxon>Eukaryota</taxon>
        <taxon>Metamonada</taxon>
        <taxon>Preaxostyla</taxon>
        <taxon>Oxymonadida</taxon>
        <taxon>Streblomastigidae</taxon>
        <taxon>Streblomastix</taxon>
    </lineage>
</organism>